<reference evidence="3" key="1">
    <citation type="submission" date="2020-03" db="EMBL/GenBank/DDBJ databases">
        <title>Draft Genome Sequence of Cylindrodendrum hubeiense.</title>
        <authorList>
            <person name="Buettner E."/>
            <person name="Kellner H."/>
        </authorList>
    </citation>
    <scope>NUCLEOTIDE SEQUENCE</scope>
    <source>
        <strain evidence="3">IHI 201604</strain>
    </source>
</reference>
<dbReference type="GO" id="GO:0000166">
    <property type="term" value="F:nucleotide binding"/>
    <property type="evidence" value="ECO:0007669"/>
    <property type="project" value="InterPro"/>
</dbReference>
<protein>
    <recommendedName>
        <fullName evidence="5">Oxidoreductase</fullName>
    </recommendedName>
</protein>
<organism evidence="3 4">
    <name type="scientific">Cylindrodendrum hubeiense</name>
    <dbReference type="NCBI Taxonomy" id="595255"/>
    <lineage>
        <taxon>Eukaryota</taxon>
        <taxon>Fungi</taxon>
        <taxon>Dikarya</taxon>
        <taxon>Ascomycota</taxon>
        <taxon>Pezizomycotina</taxon>
        <taxon>Sordariomycetes</taxon>
        <taxon>Hypocreomycetidae</taxon>
        <taxon>Hypocreales</taxon>
        <taxon>Nectriaceae</taxon>
        <taxon>Cylindrodendrum</taxon>
    </lineage>
</organism>
<accession>A0A9P5HIF5</accession>
<dbReference type="PANTHER" id="PTHR42840">
    <property type="entry name" value="NAD(P)-BINDING ROSSMANN-FOLD SUPERFAMILY PROTEIN-RELATED"/>
    <property type="match status" value="1"/>
</dbReference>
<sequence length="343" mass="37066">MPIGVAIIGAGLFVQEEHLPAVQACGLLSLKAIFSRSEASATSLASKESVDAYFESPDTPGRSIDDLLARTDVEAVIIALPIVQQFDYVKKAIAAGKHVLSEKPIANDVDKAKELIEFYKSCGGSTIWGVAENYRLLPGALYAAEQLKKIGGLVQTFKVKLFLRIPDDDRFLATEWRKNPIHQGGFLLDGGIHFVAGLRALLAGADEHIDEVVAFTSQLDGRTPPFDTVHALLRTNKGAAGTFSQSFMTEFKGGFELEVVTQNGAVIFTPVGVEVTTWDGQGGKCTHKVDYQLNHGIKNEIATFAEGIRKGKLPEVFSPAEALADLCVLQAMFESNGTLKMIQ</sequence>
<feature type="domain" description="Gfo/Idh/MocA-like oxidoreductase C-terminal" evidence="2">
    <location>
        <begin position="154"/>
        <end position="336"/>
    </location>
</feature>
<dbReference type="PANTHER" id="PTHR42840:SF5">
    <property type="entry name" value="NAD(P)-BINDING ROSSMANN-FOLD SUPERFAMILY PROTEIN"/>
    <property type="match status" value="1"/>
</dbReference>
<dbReference type="GO" id="GO:0006740">
    <property type="term" value="P:NADPH regeneration"/>
    <property type="evidence" value="ECO:0007669"/>
    <property type="project" value="TreeGrafter"/>
</dbReference>
<dbReference type="Pfam" id="PF01408">
    <property type="entry name" value="GFO_IDH_MocA"/>
    <property type="match status" value="1"/>
</dbReference>
<evidence type="ECO:0008006" key="5">
    <source>
        <dbReference type="Google" id="ProtNLM"/>
    </source>
</evidence>
<gene>
    <name evidence="3" type="ORF">G7Z17_g2645</name>
</gene>
<dbReference type="GO" id="GO:0016491">
    <property type="term" value="F:oxidoreductase activity"/>
    <property type="evidence" value="ECO:0007669"/>
    <property type="project" value="TreeGrafter"/>
</dbReference>
<dbReference type="Gene3D" id="3.40.50.720">
    <property type="entry name" value="NAD(P)-binding Rossmann-like Domain"/>
    <property type="match status" value="1"/>
</dbReference>
<dbReference type="AlphaFoldDB" id="A0A9P5HIF5"/>
<dbReference type="OrthoDB" id="64915at2759"/>
<dbReference type="Proteomes" id="UP000722485">
    <property type="component" value="Unassembled WGS sequence"/>
</dbReference>
<proteinExistence type="predicted"/>
<dbReference type="Pfam" id="PF02894">
    <property type="entry name" value="GFO_IDH_MocA_C"/>
    <property type="match status" value="1"/>
</dbReference>
<dbReference type="InterPro" id="IPR036291">
    <property type="entry name" value="NAD(P)-bd_dom_sf"/>
</dbReference>
<dbReference type="EMBL" id="JAANBB010000028">
    <property type="protein sequence ID" value="KAF7554807.1"/>
    <property type="molecule type" value="Genomic_DNA"/>
</dbReference>
<feature type="domain" description="Gfo/Idh/MocA-like oxidoreductase N-terminal" evidence="1">
    <location>
        <begin position="3"/>
        <end position="121"/>
    </location>
</feature>
<keyword evidence="4" id="KW-1185">Reference proteome</keyword>
<evidence type="ECO:0000313" key="4">
    <source>
        <dbReference type="Proteomes" id="UP000722485"/>
    </source>
</evidence>
<dbReference type="Gene3D" id="3.30.360.10">
    <property type="entry name" value="Dihydrodipicolinate Reductase, domain 2"/>
    <property type="match status" value="1"/>
</dbReference>
<comment type="caution">
    <text evidence="3">The sequence shown here is derived from an EMBL/GenBank/DDBJ whole genome shotgun (WGS) entry which is preliminary data.</text>
</comment>
<evidence type="ECO:0000259" key="2">
    <source>
        <dbReference type="Pfam" id="PF02894"/>
    </source>
</evidence>
<dbReference type="InterPro" id="IPR000683">
    <property type="entry name" value="Gfo/Idh/MocA-like_OxRdtase_N"/>
</dbReference>
<dbReference type="GO" id="GO:0005737">
    <property type="term" value="C:cytoplasm"/>
    <property type="evidence" value="ECO:0007669"/>
    <property type="project" value="TreeGrafter"/>
</dbReference>
<name>A0A9P5HIF5_9HYPO</name>
<dbReference type="InterPro" id="IPR004104">
    <property type="entry name" value="Gfo/Idh/MocA-like_OxRdtase_C"/>
</dbReference>
<dbReference type="SUPFAM" id="SSF51735">
    <property type="entry name" value="NAD(P)-binding Rossmann-fold domains"/>
    <property type="match status" value="1"/>
</dbReference>
<evidence type="ECO:0000313" key="3">
    <source>
        <dbReference type="EMBL" id="KAF7554807.1"/>
    </source>
</evidence>
<dbReference type="SUPFAM" id="SSF55347">
    <property type="entry name" value="Glyceraldehyde-3-phosphate dehydrogenase-like, C-terminal domain"/>
    <property type="match status" value="1"/>
</dbReference>
<evidence type="ECO:0000259" key="1">
    <source>
        <dbReference type="Pfam" id="PF01408"/>
    </source>
</evidence>